<evidence type="ECO:0000313" key="1">
    <source>
        <dbReference type="EMBL" id="KAJ1924225.1"/>
    </source>
</evidence>
<dbReference type="Gene3D" id="3.30.470.10">
    <property type="match status" value="1"/>
</dbReference>
<protein>
    <submittedName>
        <fullName evidence="1">Uncharacterized protein</fullName>
    </submittedName>
</protein>
<comment type="caution">
    <text evidence="1">The sequence shown here is derived from an EMBL/GenBank/DDBJ whole genome shotgun (WGS) entry which is preliminary data.</text>
</comment>
<gene>
    <name evidence="1" type="ORF">IWQ60_005363</name>
</gene>
<dbReference type="InterPro" id="IPR043131">
    <property type="entry name" value="BCAT-like_N"/>
</dbReference>
<dbReference type="GO" id="GO:0003824">
    <property type="term" value="F:catalytic activity"/>
    <property type="evidence" value="ECO:0007669"/>
    <property type="project" value="InterPro"/>
</dbReference>
<proteinExistence type="predicted"/>
<dbReference type="InterPro" id="IPR036038">
    <property type="entry name" value="Aminotransferase-like"/>
</dbReference>
<organism evidence="1 2">
    <name type="scientific">Tieghemiomyces parasiticus</name>
    <dbReference type="NCBI Taxonomy" id="78921"/>
    <lineage>
        <taxon>Eukaryota</taxon>
        <taxon>Fungi</taxon>
        <taxon>Fungi incertae sedis</taxon>
        <taxon>Zoopagomycota</taxon>
        <taxon>Kickxellomycotina</taxon>
        <taxon>Dimargaritomycetes</taxon>
        <taxon>Dimargaritales</taxon>
        <taxon>Dimargaritaceae</taxon>
        <taxon>Tieghemiomyces</taxon>
    </lineage>
</organism>
<keyword evidence="2" id="KW-1185">Reference proteome</keyword>
<sequence>MPSLPLPPDFALLESIRLRPTGELDHLDRHLARLDRSSRTFADLYGGAHFAAGPSPAALRRRVEDFAQRVRSEARNPVSTENDSEWKRRAHLRAPELQTTGRWRPCVNHSFLGTFTDYIATSTCLAVRLKLFLHDEPVDSADLFLRHKTTRRAVYTHAWRAHGKSRYQRTLRDRMPPASLHAPALSTYLLTSRSCTHAITNDTT</sequence>
<dbReference type="Proteomes" id="UP001150569">
    <property type="component" value="Unassembled WGS sequence"/>
</dbReference>
<name>A0A9W8A754_9FUNG</name>
<evidence type="ECO:0000313" key="2">
    <source>
        <dbReference type="Proteomes" id="UP001150569"/>
    </source>
</evidence>
<accession>A0A9W8A754</accession>
<dbReference type="SUPFAM" id="SSF56752">
    <property type="entry name" value="D-aminoacid aminotransferase-like PLP-dependent enzymes"/>
    <property type="match status" value="1"/>
</dbReference>
<reference evidence="1" key="1">
    <citation type="submission" date="2022-07" db="EMBL/GenBank/DDBJ databases">
        <title>Phylogenomic reconstructions and comparative analyses of Kickxellomycotina fungi.</title>
        <authorList>
            <person name="Reynolds N.K."/>
            <person name="Stajich J.E."/>
            <person name="Barry K."/>
            <person name="Grigoriev I.V."/>
            <person name="Crous P."/>
            <person name="Smith M.E."/>
        </authorList>
    </citation>
    <scope>NUCLEOTIDE SEQUENCE</scope>
    <source>
        <strain evidence="1">RSA 861</strain>
    </source>
</reference>
<dbReference type="EMBL" id="JANBPT010000286">
    <property type="protein sequence ID" value="KAJ1924225.1"/>
    <property type="molecule type" value="Genomic_DNA"/>
</dbReference>
<dbReference type="AlphaFoldDB" id="A0A9W8A754"/>